<dbReference type="Gene3D" id="3.40.50.720">
    <property type="entry name" value="NAD(P)-binding Rossmann-like Domain"/>
    <property type="match status" value="1"/>
</dbReference>
<protein>
    <submittedName>
        <fullName evidence="5">SDR family NAD(P)-dependent oxidoreductase</fullName>
    </submittedName>
</protein>
<proteinExistence type="inferred from homology"/>
<sequence>MSIPSRCCGVGRMSFSAPKAPSPIECGEAPMKFNGIRPDLVVVTGAGSGIGRAIATRFARNGSHVIVADIDLAAAKETVAIAGDGATAEWLDVTDPDAWETFAQRVRTEFGVPDVLVNNAGMLVGGAFLDLSPADWDKQLGVNLLGVVHGCRVFGRQMVDYGKRGQIVNIASAAAFTPIPLGSAYAVSKAGVKMLTECLRLELGPKGIGVSAICPGVINTNIGEHAITVGVDPELVRRGKEFARMAQEFAERLPFAPLSAELVARAVERAVRFDLAVVPVRAEAWLGYFLGRIAPGVNRRIAQPFSVERFAWLAEAGLRLLDRQVGDRIAAPDDSRVPIEP</sequence>
<evidence type="ECO:0000313" key="6">
    <source>
        <dbReference type="Proteomes" id="UP000503540"/>
    </source>
</evidence>
<dbReference type="PANTHER" id="PTHR43391:SF12">
    <property type="entry name" value="OXIDOREDUCTASE EPHD-RELATED"/>
    <property type="match status" value="1"/>
</dbReference>
<gene>
    <name evidence="5" type="ORF">F5544_20860</name>
</gene>
<comment type="similarity">
    <text evidence="1 3">Belongs to the short-chain dehydrogenases/reductases (SDR) family.</text>
</comment>
<dbReference type="SMART" id="SM00822">
    <property type="entry name" value="PKS_KR"/>
    <property type="match status" value="1"/>
</dbReference>
<dbReference type="PROSITE" id="PS00061">
    <property type="entry name" value="ADH_SHORT"/>
    <property type="match status" value="1"/>
</dbReference>
<evidence type="ECO:0000256" key="2">
    <source>
        <dbReference type="ARBA" id="ARBA00023002"/>
    </source>
</evidence>
<organism evidence="5 6">
    <name type="scientific">Nocardia arthritidis</name>
    <dbReference type="NCBI Taxonomy" id="228602"/>
    <lineage>
        <taxon>Bacteria</taxon>
        <taxon>Bacillati</taxon>
        <taxon>Actinomycetota</taxon>
        <taxon>Actinomycetes</taxon>
        <taxon>Mycobacteriales</taxon>
        <taxon>Nocardiaceae</taxon>
        <taxon>Nocardia</taxon>
    </lineage>
</organism>
<name>A0A6G9YFH4_9NOCA</name>
<dbReference type="InterPro" id="IPR036291">
    <property type="entry name" value="NAD(P)-bd_dom_sf"/>
</dbReference>
<dbReference type="KEGG" id="nah:F5544_20860"/>
<keyword evidence="6" id="KW-1185">Reference proteome</keyword>
<dbReference type="Pfam" id="PF00106">
    <property type="entry name" value="adh_short"/>
    <property type="match status" value="1"/>
</dbReference>
<dbReference type="FunFam" id="3.40.50.720:FF:000084">
    <property type="entry name" value="Short-chain dehydrogenase reductase"/>
    <property type="match status" value="1"/>
</dbReference>
<evidence type="ECO:0000259" key="4">
    <source>
        <dbReference type="SMART" id="SM00822"/>
    </source>
</evidence>
<dbReference type="InterPro" id="IPR020904">
    <property type="entry name" value="Sc_DH/Rdtase_CS"/>
</dbReference>
<dbReference type="CDD" id="cd05233">
    <property type="entry name" value="SDR_c"/>
    <property type="match status" value="1"/>
</dbReference>
<dbReference type="GO" id="GO:0016491">
    <property type="term" value="F:oxidoreductase activity"/>
    <property type="evidence" value="ECO:0007669"/>
    <property type="project" value="UniProtKB-KW"/>
</dbReference>
<reference evidence="5 6" key="1">
    <citation type="journal article" date="2019" name="ACS Chem. Biol.">
        <title>Identification and Mobilization of a Cryptic Antibiotic Biosynthesis Gene Locus from a Human-Pathogenic Nocardia Isolate.</title>
        <authorList>
            <person name="Herisse M."/>
            <person name="Ishida K."/>
            <person name="Porter J.L."/>
            <person name="Howden B."/>
            <person name="Hertweck C."/>
            <person name="Stinear T.P."/>
            <person name="Pidot S.J."/>
        </authorList>
    </citation>
    <scope>NUCLEOTIDE SEQUENCE [LARGE SCALE GENOMIC DNA]</scope>
    <source>
        <strain evidence="5 6">AUSMDU00012717</strain>
    </source>
</reference>
<evidence type="ECO:0000313" key="5">
    <source>
        <dbReference type="EMBL" id="QIS12035.1"/>
    </source>
</evidence>
<dbReference type="SUPFAM" id="SSF51735">
    <property type="entry name" value="NAD(P)-binding Rossmann-fold domains"/>
    <property type="match status" value="1"/>
</dbReference>
<dbReference type="Proteomes" id="UP000503540">
    <property type="component" value="Chromosome"/>
</dbReference>
<dbReference type="PRINTS" id="PR00081">
    <property type="entry name" value="GDHRDH"/>
</dbReference>
<evidence type="ECO:0000256" key="1">
    <source>
        <dbReference type="ARBA" id="ARBA00006484"/>
    </source>
</evidence>
<keyword evidence="2" id="KW-0560">Oxidoreductase</keyword>
<dbReference type="PANTHER" id="PTHR43391">
    <property type="entry name" value="RETINOL DEHYDROGENASE-RELATED"/>
    <property type="match status" value="1"/>
</dbReference>
<evidence type="ECO:0000256" key="3">
    <source>
        <dbReference type="RuleBase" id="RU000363"/>
    </source>
</evidence>
<feature type="domain" description="Ketoreductase" evidence="4">
    <location>
        <begin position="39"/>
        <end position="216"/>
    </location>
</feature>
<dbReference type="AlphaFoldDB" id="A0A6G9YFH4"/>
<dbReference type="PRINTS" id="PR00080">
    <property type="entry name" value="SDRFAMILY"/>
</dbReference>
<dbReference type="EMBL" id="CP046172">
    <property type="protein sequence ID" value="QIS12035.1"/>
    <property type="molecule type" value="Genomic_DNA"/>
</dbReference>
<dbReference type="InterPro" id="IPR057326">
    <property type="entry name" value="KR_dom"/>
</dbReference>
<dbReference type="InterPro" id="IPR002347">
    <property type="entry name" value="SDR_fam"/>
</dbReference>
<accession>A0A6G9YFH4</accession>